<dbReference type="Proteomes" id="UP000297245">
    <property type="component" value="Unassembled WGS sequence"/>
</dbReference>
<feature type="region of interest" description="Disordered" evidence="1">
    <location>
        <begin position="1"/>
        <end position="67"/>
    </location>
</feature>
<proteinExistence type="predicted"/>
<reference evidence="2 3" key="1">
    <citation type="journal article" date="2019" name="Nat. Ecol. Evol.">
        <title>Megaphylogeny resolves global patterns of mushroom evolution.</title>
        <authorList>
            <person name="Varga T."/>
            <person name="Krizsan K."/>
            <person name="Foldi C."/>
            <person name="Dima B."/>
            <person name="Sanchez-Garcia M."/>
            <person name="Sanchez-Ramirez S."/>
            <person name="Szollosi G.J."/>
            <person name="Szarkandi J.G."/>
            <person name="Papp V."/>
            <person name="Albert L."/>
            <person name="Andreopoulos W."/>
            <person name="Angelini C."/>
            <person name="Antonin V."/>
            <person name="Barry K.W."/>
            <person name="Bougher N.L."/>
            <person name="Buchanan P."/>
            <person name="Buyck B."/>
            <person name="Bense V."/>
            <person name="Catcheside P."/>
            <person name="Chovatia M."/>
            <person name="Cooper J."/>
            <person name="Damon W."/>
            <person name="Desjardin D."/>
            <person name="Finy P."/>
            <person name="Geml J."/>
            <person name="Haridas S."/>
            <person name="Hughes K."/>
            <person name="Justo A."/>
            <person name="Karasinski D."/>
            <person name="Kautmanova I."/>
            <person name="Kiss B."/>
            <person name="Kocsube S."/>
            <person name="Kotiranta H."/>
            <person name="LaButti K.M."/>
            <person name="Lechner B.E."/>
            <person name="Liimatainen K."/>
            <person name="Lipzen A."/>
            <person name="Lukacs Z."/>
            <person name="Mihaltcheva S."/>
            <person name="Morgado L.N."/>
            <person name="Niskanen T."/>
            <person name="Noordeloos M.E."/>
            <person name="Ohm R.A."/>
            <person name="Ortiz-Santana B."/>
            <person name="Ovrebo C."/>
            <person name="Racz N."/>
            <person name="Riley R."/>
            <person name="Savchenko A."/>
            <person name="Shiryaev A."/>
            <person name="Soop K."/>
            <person name="Spirin V."/>
            <person name="Szebenyi C."/>
            <person name="Tomsovsky M."/>
            <person name="Tulloss R.E."/>
            <person name="Uehling J."/>
            <person name="Grigoriev I.V."/>
            <person name="Vagvolgyi C."/>
            <person name="Papp T."/>
            <person name="Martin F.M."/>
            <person name="Miettinen O."/>
            <person name="Hibbett D.S."/>
            <person name="Nagy L.G."/>
        </authorList>
    </citation>
    <scope>NUCLEOTIDE SEQUENCE [LARGE SCALE GENOMIC DNA]</scope>
    <source>
        <strain evidence="2 3">CBS 962.96</strain>
    </source>
</reference>
<evidence type="ECO:0000313" key="3">
    <source>
        <dbReference type="Proteomes" id="UP000297245"/>
    </source>
</evidence>
<evidence type="ECO:0000256" key="1">
    <source>
        <dbReference type="SAM" id="MobiDB-lite"/>
    </source>
</evidence>
<evidence type="ECO:0000313" key="2">
    <source>
        <dbReference type="EMBL" id="THU91776.1"/>
    </source>
</evidence>
<gene>
    <name evidence="2" type="ORF">K435DRAFT_840883</name>
</gene>
<sequence>MTNNTNRNQRASDDTPASSSVPAVSVPPRPNPSDQSVTPGTDGAEPSEPPTSSVGSSPNAPTDSSTANACLELIKGFENGTRSKVRTWIGIQDTINNAFRDNGGRLSNPGFGQTKCRRTKCPTEEPNQSIRETKSSVDQLWKWYRVWR</sequence>
<dbReference type="EMBL" id="ML179298">
    <property type="protein sequence ID" value="THU91776.1"/>
    <property type="molecule type" value="Genomic_DNA"/>
</dbReference>
<accession>A0A4S8LQT5</accession>
<organism evidence="2 3">
    <name type="scientific">Dendrothele bispora (strain CBS 962.96)</name>
    <dbReference type="NCBI Taxonomy" id="1314807"/>
    <lineage>
        <taxon>Eukaryota</taxon>
        <taxon>Fungi</taxon>
        <taxon>Dikarya</taxon>
        <taxon>Basidiomycota</taxon>
        <taxon>Agaricomycotina</taxon>
        <taxon>Agaricomycetes</taxon>
        <taxon>Agaricomycetidae</taxon>
        <taxon>Agaricales</taxon>
        <taxon>Agaricales incertae sedis</taxon>
        <taxon>Dendrothele</taxon>
    </lineage>
</organism>
<keyword evidence="3" id="KW-1185">Reference proteome</keyword>
<feature type="region of interest" description="Disordered" evidence="1">
    <location>
        <begin position="102"/>
        <end position="123"/>
    </location>
</feature>
<feature type="compositionally biased region" description="Polar residues" evidence="1">
    <location>
        <begin position="50"/>
        <end position="67"/>
    </location>
</feature>
<dbReference type="AlphaFoldDB" id="A0A4S8LQT5"/>
<name>A0A4S8LQT5_DENBC</name>
<protein>
    <submittedName>
        <fullName evidence="2">Uncharacterized protein</fullName>
    </submittedName>
</protein>